<keyword evidence="3" id="KW-1185">Reference proteome</keyword>
<gene>
    <name evidence="2" type="ORF">D3P08_04210</name>
</gene>
<evidence type="ECO:0000256" key="1">
    <source>
        <dbReference type="SAM" id="Phobius"/>
    </source>
</evidence>
<keyword evidence="1" id="KW-0812">Transmembrane</keyword>
<reference evidence="2 3" key="1">
    <citation type="submission" date="2018-09" db="EMBL/GenBank/DDBJ databases">
        <title>Paenibacillus aracenensis nov. sp. isolated from a cave in southern Spain.</title>
        <authorList>
            <person name="Jurado V."/>
            <person name="Gutierrez-Patricio S."/>
            <person name="Gonzalez-Pimentel J.L."/>
            <person name="Miller A.Z."/>
            <person name="Laiz L."/>
            <person name="Saiz-Jimenez C."/>
        </authorList>
    </citation>
    <scope>NUCLEOTIDE SEQUENCE [LARGE SCALE GENOMIC DNA]</scope>
    <source>
        <strain evidence="2 3">DSM 22867</strain>
    </source>
</reference>
<dbReference type="NCBIfam" id="TIGR02206">
    <property type="entry name" value="intg_mem_TP0381"/>
    <property type="match status" value="1"/>
</dbReference>
<keyword evidence="1" id="KW-1133">Transmembrane helix</keyword>
<accession>A0A3A1VFM3</accession>
<keyword evidence="1" id="KW-0472">Membrane</keyword>
<dbReference type="Pfam" id="PF14808">
    <property type="entry name" value="TMEM164"/>
    <property type="match status" value="1"/>
</dbReference>
<feature type="transmembrane region" description="Helical" evidence="1">
    <location>
        <begin position="103"/>
        <end position="121"/>
    </location>
</feature>
<dbReference type="EMBL" id="QXQA01000002">
    <property type="protein sequence ID" value="RIX59367.1"/>
    <property type="molecule type" value="Genomic_DNA"/>
</dbReference>
<organism evidence="2 3">
    <name type="scientific">Paenibacillus nanensis</name>
    <dbReference type="NCBI Taxonomy" id="393251"/>
    <lineage>
        <taxon>Bacteria</taxon>
        <taxon>Bacillati</taxon>
        <taxon>Bacillota</taxon>
        <taxon>Bacilli</taxon>
        <taxon>Bacillales</taxon>
        <taxon>Paenibacillaceae</taxon>
        <taxon>Paenibacillus</taxon>
    </lineage>
</organism>
<protein>
    <submittedName>
        <fullName evidence="2">TIGR02206 family membrane protein</fullName>
    </submittedName>
</protein>
<feature type="transmembrane region" description="Helical" evidence="1">
    <location>
        <begin position="211"/>
        <end position="236"/>
    </location>
</feature>
<feature type="transmembrane region" description="Helical" evidence="1">
    <location>
        <begin position="50"/>
        <end position="71"/>
    </location>
</feature>
<evidence type="ECO:0000313" key="2">
    <source>
        <dbReference type="EMBL" id="RIX59367.1"/>
    </source>
</evidence>
<feature type="transmembrane region" description="Helical" evidence="1">
    <location>
        <begin position="163"/>
        <end position="191"/>
    </location>
</feature>
<dbReference type="AlphaFoldDB" id="A0A3A1VFM3"/>
<name>A0A3A1VFM3_9BACL</name>
<feature type="transmembrane region" description="Helical" evidence="1">
    <location>
        <begin position="20"/>
        <end position="38"/>
    </location>
</feature>
<feature type="transmembrane region" description="Helical" evidence="1">
    <location>
        <begin position="133"/>
        <end position="151"/>
    </location>
</feature>
<proteinExistence type="predicted"/>
<feature type="transmembrane region" description="Helical" evidence="1">
    <location>
        <begin position="77"/>
        <end position="96"/>
    </location>
</feature>
<dbReference type="OrthoDB" id="9813172at2"/>
<comment type="caution">
    <text evidence="2">The sequence shown here is derived from an EMBL/GenBank/DDBJ whole genome shotgun (WGS) entry which is preliminary data.</text>
</comment>
<evidence type="ECO:0000313" key="3">
    <source>
        <dbReference type="Proteomes" id="UP000266482"/>
    </source>
</evidence>
<sequence>MVNVQGWSERQMFEMFSAQHAAALVVAVVAFAAIAIGRQGLRGDKANRRFRLGMALLLVVCEISLQLSYVMEDSWNAGSLPFQLCSLTLLISAAALAFRVKQLYAIVFFLGTLGALQAMVTPNLDEPFPHFRYFHFFIAHIGIIASAVYLITVERYRPTIRSVFAALLWLHALAVPAAVVNIVTGTTNFMFLARKPSTASLLDVLAPWPWYLLQLELVAFGLCLLLLGVSKLAFWINGRIKG</sequence>
<dbReference type="Proteomes" id="UP000266482">
    <property type="component" value="Unassembled WGS sequence"/>
</dbReference>
<dbReference type="InterPro" id="IPR011737">
    <property type="entry name" value="CHP02206_TP0381"/>
</dbReference>